<evidence type="ECO:0000313" key="10">
    <source>
        <dbReference type="EMBL" id="ABB41745.1"/>
    </source>
</evidence>
<dbReference type="SUPFAM" id="SSF55781">
    <property type="entry name" value="GAF domain-like"/>
    <property type="match status" value="1"/>
</dbReference>
<evidence type="ECO:0000259" key="6">
    <source>
        <dbReference type="PROSITE" id="PS50112"/>
    </source>
</evidence>
<dbReference type="CDD" id="cd01948">
    <property type="entry name" value="EAL"/>
    <property type="match status" value="1"/>
</dbReference>
<name>Q31GH8_HYDCU</name>
<dbReference type="Pfam" id="PF00989">
    <property type="entry name" value="PAS"/>
    <property type="match status" value="1"/>
</dbReference>
<dbReference type="InterPro" id="IPR043128">
    <property type="entry name" value="Rev_trsase/Diguanyl_cyclase"/>
</dbReference>
<dbReference type="GO" id="GO:0071732">
    <property type="term" value="P:cellular response to nitric oxide"/>
    <property type="evidence" value="ECO:0007669"/>
    <property type="project" value="UniProtKB-ARBA"/>
</dbReference>
<dbReference type="InterPro" id="IPR052155">
    <property type="entry name" value="Biofilm_reg_signaling"/>
</dbReference>
<dbReference type="SMART" id="SM00052">
    <property type="entry name" value="EAL"/>
    <property type="match status" value="1"/>
</dbReference>
<accession>Q31GH8</accession>
<keyword evidence="5" id="KW-0812">Transmembrane</keyword>
<evidence type="ECO:0000256" key="2">
    <source>
        <dbReference type="ARBA" id="ARBA00012282"/>
    </source>
</evidence>
<dbReference type="OrthoDB" id="9813913at2"/>
<evidence type="ECO:0000256" key="5">
    <source>
        <dbReference type="SAM" id="Phobius"/>
    </source>
</evidence>
<dbReference type="Gene3D" id="3.30.450.20">
    <property type="entry name" value="PAS domain"/>
    <property type="match status" value="4"/>
</dbReference>
<dbReference type="InterPro" id="IPR003018">
    <property type="entry name" value="GAF"/>
</dbReference>
<sequence length="1466" mass="167280">MIQKKSKLKHYLKSYRIWLMFLLLFLMVPLFAITVIANHGPKMQQQTFNNLLSVAELKSYQITNWLQEQDKVAEVISNNKLLLQYTQNILLTKQVAEQKKNIVELFNTLQEFYHYESISLIKPNASLLLKMGDSHDLSNPKTLKIIHKSIRTKSTVKSDMTFDSGTTSHLDIVVPLFKPSAKKDTVMALVLLHLDPNRFIFPYLKRWPTSSQSSETLLVLQNGNRVQFLSPLRHAVNANHEGFIERSMNEDSLPAVVALKSRQSGFIEGIDYRGVNVLAAYYPVKNTDWMIISKVDLDESTKSLNDLVFWIVLVSFSALFLIGIAFLIVLKKERDLQVLERYAEKTEAEKVLQKFYELPFIGMAILDAQHDKWIRFNDRLPKILRYSSQDLAQKSFNEIIHPKDLAEVNAQLTDIESGKSEGFTTELHLLASDDSIVFGTINVKCVRGENGRVQYYLMTVQDVTELKHLAELNIEHQNQLNALVHTIPDLVWLKDTEGLYLACNPSFERFFGAKEADIIGKTDYDFVDKALADFFRENDCNAMAAEESIENEEWLTFSENGYRGLFSTIKTPMKNEEGQVIGVVGVARDISKRKEDEAQLERLTKLYSAMNHTNEAIIRSTDQLTLFSKVCEIAVREGGMKMAWIGTIDKETNLVHPVVRFGKNSEYLDGLEISIDETAETGQGPTALAIRQDQPYWCQDFQADSHTQPWHERAKRFGWQSSASVPLHQNSEVIGTLNLYSDRKEAFDEPIQHLLLEMAIDIGFALNDFYHAKERKIIEASRQEALDRLQKIADRLPGVIYQFRLMPDGTSSFPFASDALYEIYRVKPEDVTEDSSKVFEVIHPEDVDDVQKSIEESAEHLTPWYQEYRVRFKNDDVRWLSGNAMPEKQPDGSILWHGFITDISQHKKTEAQIELASKVFEQSREGIMITDSNQKILMVNEAFSEISGYSVEETLGKTPRMLASGRHSREFYQNVWKSIKEKGHWQGEIWNRRKNGEIFPEWLSISRGLDTSGNVTEYVGIFNDISKVKESEEKIKHLAHYDPLTGLVNRELLMDRLNHSISTADRNNTPLALLFIDLDHFKNVNDTLGHQVGDQLLIEVGQRILKILRDEDTIARQGGDEFIVVLPDTGENGAVHVAEKILESISDQLNLKPYKLFITPSIGIAVYPQDGKDADSLLKNADTAMYQAKNDGRNVYRFFTMEMQAHSSRIMQIESALRVALFDQQFELYYQPQTCAKSGSIIGVEALIRWNHPEMGPVSPQEFIPVAEQSGQILAIGWWVLRTAIRQIKIWSEHGKPCIKVAVNLSAVQFRYEDLPKQVMKILEEEGVSPEFLELELTESVAMANPEAVIEMMDKLVGHGIKMSIDDFGTGYSSLSYLKRFKVSKLKIDQSFIRDLAVDSDDRSIIEAIISLSKALGLKTIAEGVETQAQLDFLQEKQCDEIQGFYYSKALTPEAFDAFYEKQSQK</sequence>
<feature type="domain" description="PAS" evidence="6">
    <location>
        <begin position="476"/>
        <end position="552"/>
    </location>
</feature>
<feature type="domain" description="PAS" evidence="6">
    <location>
        <begin position="912"/>
        <end position="958"/>
    </location>
</feature>
<comment type="catalytic activity">
    <reaction evidence="4">
        <text>3',3'-c-di-GMP + H2O = 5'-phosphoguanylyl(3'-&gt;5')guanosine + H(+)</text>
        <dbReference type="Rhea" id="RHEA:24902"/>
        <dbReference type="ChEBI" id="CHEBI:15377"/>
        <dbReference type="ChEBI" id="CHEBI:15378"/>
        <dbReference type="ChEBI" id="CHEBI:58754"/>
        <dbReference type="ChEBI" id="CHEBI:58805"/>
        <dbReference type="EC" id="3.1.4.52"/>
    </reaction>
    <physiologicalReaction direction="left-to-right" evidence="4">
        <dbReference type="Rhea" id="RHEA:24903"/>
    </physiologicalReaction>
</comment>
<dbReference type="FunFam" id="3.30.70.270:FF:000001">
    <property type="entry name" value="Diguanylate cyclase domain protein"/>
    <property type="match status" value="1"/>
</dbReference>
<dbReference type="CDD" id="cd01949">
    <property type="entry name" value="GGDEF"/>
    <property type="match status" value="1"/>
</dbReference>
<feature type="domain" description="EAL" evidence="8">
    <location>
        <begin position="1210"/>
        <end position="1464"/>
    </location>
</feature>
<dbReference type="InterPro" id="IPR035919">
    <property type="entry name" value="EAL_sf"/>
</dbReference>
<feature type="domain" description="PAS" evidence="6">
    <location>
        <begin position="348"/>
        <end position="419"/>
    </location>
</feature>
<dbReference type="eggNOG" id="COG2202">
    <property type="taxonomic scope" value="Bacteria"/>
</dbReference>
<keyword evidence="5" id="KW-1133">Transmembrane helix</keyword>
<keyword evidence="5" id="KW-0472">Membrane</keyword>
<dbReference type="PROSITE" id="PS50887">
    <property type="entry name" value="GGDEF"/>
    <property type="match status" value="1"/>
</dbReference>
<dbReference type="InterPro" id="IPR029016">
    <property type="entry name" value="GAF-like_dom_sf"/>
</dbReference>
<dbReference type="SMART" id="SM00267">
    <property type="entry name" value="GGDEF"/>
    <property type="match status" value="1"/>
</dbReference>
<dbReference type="InterPro" id="IPR001610">
    <property type="entry name" value="PAC"/>
</dbReference>
<dbReference type="SUPFAM" id="SSF141868">
    <property type="entry name" value="EAL domain-like"/>
    <property type="match status" value="1"/>
</dbReference>
<evidence type="ECO:0000256" key="3">
    <source>
        <dbReference type="ARBA" id="ARBA00022636"/>
    </source>
</evidence>
<feature type="domain" description="PAC" evidence="7">
    <location>
        <begin position="423"/>
        <end position="475"/>
    </location>
</feature>
<dbReference type="SUPFAM" id="SSF55073">
    <property type="entry name" value="Nucleotide cyclase"/>
    <property type="match status" value="1"/>
</dbReference>
<dbReference type="Pfam" id="PF00563">
    <property type="entry name" value="EAL"/>
    <property type="match status" value="1"/>
</dbReference>
<dbReference type="Pfam" id="PF00990">
    <property type="entry name" value="GGDEF"/>
    <property type="match status" value="1"/>
</dbReference>
<dbReference type="eggNOG" id="COG5001">
    <property type="taxonomic scope" value="Bacteria"/>
</dbReference>
<dbReference type="NCBIfam" id="TIGR00229">
    <property type="entry name" value="sensory_box"/>
    <property type="match status" value="3"/>
</dbReference>
<proteinExistence type="predicted"/>
<dbReference type="NCBIfam" id="TIGR00254">
    <property type="entry name" value="GGDEF"/>
    <property type="match status" value="1"/>
</dbReference>
<dbReference type="PROSITE" id="PS50112">
    <property type="entry name" value="PAS"/>
    <property type="match status" value="4"/>
</dbReference>
<feature type="transmembrane region" description="Helical" evidence="5">
    <location>
        <begin position="307"/>
        <end position="330"/>
    </location>
</feature>
<evidence type="ECO:0000256" key="4">
    <source>
        <dbReference type="ARBA" id="ARBA00051114"/>
    </source>
</evidence>
<dbReference type="EMBL" id="CP000109">
    <property type="protein sequence ID" value="ABB41745.1"/>
    <property type="molecule type" value="Genomic_DNA"/>
</dbReference>
<dbReference type="FunFam" id="3.20.20.450:FF:000001">
    <property type="entry name" value="Cyclic di-GMP phosphodiesterase yahA"/>
    <property type="match status" value="1"/>
</dbReference>
<dbReference type="Pfam" id="PF08448">
    <property type="entry name" value="PAS_4"/>
    <property type="match status" value="1"/>
</dbReference>
<dbReference type="SUPFAM" id="SSF55785">
    <property type="entry name" value="PYP-like sensor domain (PAS domain)"/>
    <property type="match status" value="4"/>
</dbReference>
<dbReference type="InterPro" id="IPR013767">
    <property type="entry name" value="PAS_fold"/>
</dbReference>
<dbReference type="InterPro" id="IPR000014">
    <property type="entry name" value="PAS"/>
</dbReference>
<feature type="domain" description="PAC" evidence="7">
    <location>
        <begin position="550"/>
        <end position="602"/>
    </location>
</feature>
<dbReference type="Gene3D" id="3.30.450.40">
    <property type="match status" value="1"/>
</dbReference>
<organism evidence="10">
    <name type="scientific">Hydrogenovibrio crunogenus (strain DSM 25203 / XCL-2)</name>
    <name type="common">Thiomicrospira crunogena</name>
    <dbReference type="NCBI Taxonomy" id="317025"/>
    <lineage>
        <taxon>Bacteria</taxon>
        <taxon>Pseudomonadati</taxon>
        <taxon>Pseudomonadota</taxon>
        <taxon>Gammaproteobacteria</taxon>
        <taxon>Thiotrichales</taxon>
        <taxon>Piscirickettsiaceae</taxon>
        <taxon>Hydrogenovibrio</taxon>
    </lineage>
</organism>
<dbReference type="PANTHER" id="PTHR44757">
    <property type="entry name" value="DIGUANYLATE CYCLASE DGCP"/>
    <property type="match status" value="1"/>
</dbReference>
<dbReference type="InterPro" id="IPR013656">
    <property type="entry name" value="PAS_4"/>
</dbReference>
<dbReference type="InterPro" id="IPR000700">
    <property type="entry name" value="PAS-assoc_C"/>
</dbReference>
<dbReference type="Pfam" id="PF08447">
    <property type="entry name" value="PAS_3"/>
    <property type="match status" value="1"/>
</dbReference>
<comment type="cofactor">
    <cofactor evidence="1">
        <name>Mg(2+)</name>
        <dbReference type="ChEBI" id="CHEBI:18420"/>
    </cofactor>
</comment>
<evidence type="ECO:0000259" key="7">
    <source>
        <dbReference type="PROSITE" id="PS50113"/>
    </source>
</evidence>
<dbReference type="InterPro" id="IPR013655">
    <property type="entry name" value="PAS_fold_3"/>
</dbReference>
<dbReference type="GO" id="GO:0006355">
    <property type="term" value="P:regulation of DNA-templated transcription"/>
    <property type="evidence" value="ECO:0007669"/>
    <property type="project" value="InterPro"/>
</dbReference>
<dbReference type="HOGENOM" id="CLU_000445_70_20_6"/>
<protein>
    <recommendedName>
        <fullName evidence="2">cyclic-guanylate-specific phosphodiesterase</fullName>
        <ecNumber evidence="2">3.1.4.52</ecNumber>
    </recommendedName>
</protein>
<dbReference type="SMART" id="SM00086">
    <property type="entry name" value="PAC"/>
    <property type="match status" value="4"/>
</dbReference>
<reference evidence="10" key="1">
    <citation type="submission" date="2006-07" db="EMBL/GenBank/DDBJ databases">
        <title>Complete sequence of Thiomicrospira crunogena XCL-2.</title>
        <authorList>
            <consortium name="US DOE Joint Genome Institute"/>
            <person name="Copeland A."/>
            <person name="Lucas S."/>
            <person name="Lapidus A."/>
            <person name="Barry K."/>
            <person name="Detter J.C."/>
            <person name="Glavina del Rio T."/>
            <person name="Hammon N."/>
            <person name="Israni S."/>
            <person name="Dalin E."/>
            <person name="Tice H."/>
            <person name="Pitluck S."/>
            <person name="Chain P."/>
            <person name="Malfatti S."/>
            <person name="Shin M."/>
            <person name="Vergez L."/>
            <person name="Schmutz J."/>
            <person name="Larimer F."/>
            <person name="Land M."/>
            <person name="Hauser L."/>
            <person name="Kyrpides N."/>
            <person name="Lykidis A."/>
            <person name="Scott K.M."/>
            <person name="Sievert S."/>
            <person name="Kerfeld C."/>
            <person name="Freyermuth S."/>
            <person name="Dobrinski K."/>
            <person name="Boller A."/>
            <person name="Fitzpatrick K."/>
            <person name="Thoma P."/>
            <person name="Moore J."/>
            <person name="Richardson P."/>
        </authorList>
    </citation>
    <scope>NUCLEOTIDE SEQUENCE</scope>
    <source>
        <strain evidence="10">XCL-2</strain>
    </source>
</reference>
<dbReference type="PANTHER" id="PTHR44757:SF2">
    <property type="entry name" value="BIOFILM ARCHITECTURE MAINTENANCE PROTEIN MBAA"/>
    <property type="match status" value="1"/>
</dbReference>
<evidence type="ECO:0000259" key="9">
    <source>
        <dbReference type="PROSITE" id="PS50887"/>
    </source>
</evidence>
<dbReference type="SMART" id="SM00091">
    <property type="entry name" value="PAS"/>
    <property type="match status" value="4"/>
</dbReference>
<dbReference type="InterPro" id="IPR029787">
    <property type="entry name" value="Nucleotide_cyclase"/>
</dbReference>
<dbReference type="InterPro" id="IPR001633">
    <property type="entry name" value="EAL_dom"/>
</dbReference>
<dbReference type="PROSITE" id="PS50883">
    <property type="entry name" value="EAL"/>
    <property type="match status" value="1"/>
</dbReference>
<gene>
    <name evidence="10" type="ordered locus">Tcr_1150</name>
</gene>
<evidence type="ECO:0000259" key="8">
    <source>
        <dbReference type="PROSITE" id="PS50883"/>
    </source>
</evidence>
<dbReference type="EC" id="3.1.4.52" evidence="2"/>
<dbReference type="InterPro" id="IPR035965">
    <property type="entry name" value="PAS-like_dom_sf"/>
</dbReference>
<dbReference type="Pfam" id="PF13185">
    <property type="entry name" value="GAF_2"/>
    <property type="match status" value="1"/>
</dbReference>
<dbReference type="STRING" id="317025.Tcr_1150"/>
<evidence type="ECO:0000256" key="1">
    <source>
        <dbReference type="ARBA" id="ARBA00001946"/>
    </source>
</evidence>
<dbReference type="PROSITE" id="PS50113">
    <property type="entry name" value="PAC"/>
    <property type="match status" value="3"/>
</dbReference>
<feature type="domain" description="PAS" evidence="6">
    <location>
        <begin position="808"/>
        <end position="861"/>
    </location>
</feature>
<dbReference type="eggNOG" id="COG2203">
    <property type="taxonomic scope" value="Bacteria"/>
</dbReference>
<feature type="domain" description="GGDEF" evidence="9">
    <location>
        <begin position="1069"/>
        <end position="1201"/>
    </location>
</feature>
<dbReference type="Gene3D" id="3.20.20.450">
    <property type="entry name" value="EAL domain"/>
    <property type="match status" value="1"/>
</dbReference>
<keyword evidence="3" id="KW-0973">c-di-GMP</keyword>
<dbReference type="GO" id="GO:0071111">
    <property type="term" value="F:cyclic-guanylate-specific phosphodiesterase activity"/>
    <property type="evidence" value="ECO:0007669"/>
    <property type="project" value="UniProtKB-EC"/>
</dbReference>
<dbReference type="CDD" id="cd00130">
    <property type="entry name" value="PAS"/>
    <property type="match status" value="4"/>
</dbReference>
<dbReference type="InterPro" id="IPR000160">
    <property type="entry name" value="GGDEF_dom"/>
</dbReference>
<dbReference type="KEGG" id="tcx:Tcr_1150"/>
<dbReference type="Gene3D" id="3.30.70.270">
    <property type="match status" value="1"/>
</dbReference>
<feature type="domain" description="PAC" evidence="7">
    <location>
        <begin position="985"/>
        <end position="1037"/>
    </location>
</feature>
<dbReference type="Pfam" id="PF13426">
    <property type="entry name" value="PAS_9"/>
    <property type="match status" value="1"/>
</dbReference>